<sequence length="411" mass="45048">MRNVSLTSAFLGTLVEVYDFTVFPILIPILSEVFFPTHVKNSAINFTILAYVVSYFIKPFGAIGFGYLIDRYGRKKILLYTTLLMTIATSAIGLLPPYIMGTYYGAGLIACRIIQGLSISGEFSSAIIIAVEQGNKYPAFSGSLAFIGGSVGLLLANLSVVTLLYLMPHEQIIQYAWRIPFLIGASGCFILLLLRNKIDDSAPGMASASSSFSTLIISHKKELIETFIVSSLSASAFYVTFIFMPTFLSSLLKLHSHQQSILITLTALLIYLTFLPFGGMLADKIGIKRQIKIASLLYLIFSYMVFDAISQLTSINCTMVLIFFAIIQALLNSALPAFIVAQFQPNQRGQALAISYNISLTLFAGLMPYLILSTGNQLNPGIPISICAALSLLFINFKGKKYGYLRSKPSY</sequence>
<dbReference type="EMBL" id="UGNY01000001">
    <property type="protein sequence ID" value="STX39272.1"/>
    <property type="molecule type" value="Genomic_DNA"/>
</dbReference>
<dbReference type="SUPFAM" id="SSF103473">
    <property type="entry name" value="MFS general substrate transporter"/>
    <property type="match status" value="1"/>
</dbReference>
<evidence type="ECO:0000256" key="2">
    <source>
        <dbReference type="ARBA" id="ARBA00022448"/>
    </source>
</evidence>
<dbReference type="InterPro" id="IPR051084">
    <property type="entry name" value="H+-coupled_symporters"/>
</dbReference>
<feature type="transmembrane region" description="Helical" evidence="8">
    <location>
        <begin position="319"/>
        <end position="341"/>
    </location>
</feature>
<dbReference type="Proteomes" id="UP000254033">
    <property type="component" value="Unassembled WGS sequence"/>
</dbReference>
<reference evidence="10 11" key="1">
    <citation type="submission" date="2018-06" db="EMBL/GenBank/DDBJ databases">
        <authorList>
            <consortium name="Pathogen Informatics"/>
            <person name="Doyle S."/>
        </authorList>
    </citation>
    <scope>NUCLEOTIDE SEQUENCE [LARGE SCALE GENOMIC DNA]</scope>
    <source>
        <strain evidence="10 11">NCTC11978</strain>
    </source>
</reference>
<dbReference type="AlphaFoldDB" id="A0A378IWH6"/>
<feature type="transmembrane region" description="Helical" evidence="8">
    <location>
        <begin position="293"/>
        <end position="313"/>
    </location>
</feature>
<feature type="transmembrane region" description="Helical" evidence="8">
    <location>
        <begin position="105"/>
        <end position="131"/>
    </location>
</feature>
<keyword evidence="5" id="KW-0769">Symport</keyword>
<accession>A0A378IWH6</accession>
<feature type="transmembrane region" description="Helical" evidence="8">
    <location>
        <begin position="227"/>
        <end position="248"/>
    </location>
</feature>
<evidence type="ECO:0000313" key="11">
    <source>
        <dbReference type="Proteomes" id="UP000254033"/>
    </source>
</evidence>
<dbReference type="PROSITE" id="PS50850">
    <property type="entry name" value="MFS"/>
    <property type="match status" value="1"/>
</dbReference>
<comment type="subcellular location">
    <subcellularLocation>
        <location evidence="1">Cell membrane</location>
        <topology evidence="1">Multi-pass membrane protein</topology>
    </subcellularLocation>
</comment>
<keyword evidence="4 8" id="KW-0812">Transmembrane</keyword>
<evidence type="ECO:0000256" key="4">
    <source>
        <dbReference type="ARBA" id="ARBA00022692"/>
    </source>
</evidence>
<dbReference type="Pfam" id="PF07690">
    <property type="entry name" value="MFS_1"/>
    <property type="match status" value="1"/>
</dbReference>
<evidence type="ECO:0000256" key="1">
    <source>
        <dbReference type="ARBA" id="ARBA00004651"/>
    </source>
</evidence>
<gene>
    <name evidence="10" type="primary">proP_4</name>
    <name evidence="10" type="ORF">NCTC11978_02467</name>
</gene>
<evidence type="ECO:0000256" key="8">
    <source>
        <dbReference type="SAM" id="Phobius"/>
    </source>
</evidence>
<proteinExistence type="predicted"/>
<feature type="transmembrane region" description="Helical" evidence="8">
    <location>
        <begin position="43"/>
        <end position="65"/>
    </location>
</feature>
<dbReference type="PANTHER" id="PTHR43528">
    <property type="entry name" value="ALPHA-KETOGLUTARATE PERMEASE"/>
    <property type="match status" value="1"/>
</dbReference>
<evidence type="ECO:0000259" key="9">
    <source>
        <dbReference type="PROSITE" id="PS50850"/>
    </source>
</evidence>
<dbReference type="GO" id="GO:0005886">
    <property type="term" value="C:plasma membrane"/>
    <property type="evidence" value="ECO:0007669"/>
    <property type="project" value="UniProtKB-SubCell"/>
</dbReference>
<dbReference type="Gene3D" id="1.20.1250.20">
    <property type="entry name" value="MFS general substrate transporter like domains"/>
    <property type="match status" value="1"/>
</dbReference>
<keyword evidence="7 8" id="KW-0472">Membrane</keyword>
<feature type="transmembrane region" description="Helical" evidence="8">
    <location>
        <begin position="172"/>
        <end position="194"/>
    </location>
</feature>
<feature type="transmembrane region" description="Helical" evidence="8">
    <location>
        <begin position="77"/>
        <end position="99"/>
    </location>
</feature>
<name>A0A378IWH6_9GAMM</name>
<dbReference type="PANTHER" id="PTHR43528:SF1">
    <property type="entry name" value="ALPHA-KETOGLUTARATE PERMEASE"/>
    <property type="match status" value="1"/>
</dbReference>
<feature type="transmembrane region" description="Helical" evidence="8">
    <location>
        <begin position="378"/>
        <end position="397"/>
    </location>
</feature>
<feature type="transmembrane region" description="Helical" evidence="8">
    <location>
        <begin position="143"/>
        <end position="166"/>
    </location>
</feature>
<evidence type="ECO:0000256" key="5">
    <source>
        <dbReference type="ARBA" id="ARBA00022847"/>
    </source>
</evidence>
<keyword evidence="3" id="KW-1003">Cell membrane</keyword>
<dbReference type="RefSeq" id="WP_115175794.1">
    <property type="nucleotide sequence ID" value="NZ_UGNY01000001.1"/>
</dbReference>
<feature type="transmembrane region" description="Helical" evidence="8">
    <location>
        <begin position="353"/>
        <end position="372"/>
    </location>
</feature>
<dbReference type="InterPro" id="IPR020846">
    <property type="entry name" value="MFS_dom"/>
</dbReference>
<evidence type="ECO:0000313" key="10">
    <source>
        <dbReference type="EMBL" id="STX39272.1"/>
    </source>
</evidence>
<keyword evidence="6 8" id="KW-1133">Transmembrane helix</keyword>
<dbReference type="InterPro" id="IPR036259">
    <property type="entry name" value="MFS_trans_sf"/>
</dbReference>
<feature type="domain" description="Major facilitator superfamily (MFS) profile" evidence="9">
    <location>
        <begin position="5"/>
        <end position="403"/>
    </location>
</feature>
<evidence type="ECO:0000256" key="6">
    <source>
        <dbReference type="ARBA" id="ARBA00022989"/>
    </source>
</evidence>
<dbReference type="GO" id="GO:0015293">
    <property type="term" value="F:symporter activity"/>
    <property type="evidence" value="ECO:0007669"/>
    <property type="project" value="UniProtKB-KW"/>
</dbReference>
<organism evidence="10 11">
    <name type="scientific">Legionella feeleii</name>
    <dbReference type="NCBI Taxonomy" id="453"/>
    <lineage>
        <taxon>Bacteria</taxon>
        <taxon>Pseudomonadati</taxon>
        <taxon>Pseudomonadota</taxon>
        <taxon>Gammaproteobacteria</taxon>
        <taxon>Legionellales</taxon>
        <taxon>Legionellaceae</taxon>
        <taxon>Legionella</taxon>
    </lineage>
</organism>
<dbReference type="InterPro" id="IPR011701">
    <property type="entry name" value="MFS"/>
</dbReference>
<feature type="transmembrane region" description="Helical" evidence="8">
    <location>
        <begin position="260"/>
        <end position="281"/>
    </location>
</feature>
<keyword evidence="2" id="KW-0813">Transport</keyword>
<evidence type="ECO:0000256" key="3">
    <source>
        <dbReference type="ARBA" id="ARBA00022475"/>
    </source>
</evidence>
<evidence type="ECO:0000256" key="7">
    <source>
        <dbReference type="ARBA" id="ARBA00023136"/>
    </source>
</evidence>
<protein>
    <submittedName>
        <fullName evidence="10">Proline/betaine transporter</fullName>
    </submittedName>
</protein>